<dbReference type="EMBL" id="JAVIIV010000005">
    <property type="protein sequence ID" value="MDX8485614.1"/>
    <property type="molecule type" value="Genomic_DNA"/>
</dbReference>
<keyword evidence="6 9" id="KW-1133">Transmembrane helix</keyword>
<keyword evidence="7 9" id="KW-0472">Membrane</keyword>
<sequence length="302" mass="32557">MRRHLFPNLKAFLMDVVISQLVTGLSIASILMLVALGLAIIYGVTGVINLAHGEFVMLGAYGAWVLQSYFGLGLLASLVPIFILLALFGWLIEMLVIRHLYDRPLDTILATWGISVMAQQAVRLIAGGELRYVEMPAALGGSISIFGVSESAYRIFILFLALALFAVTWFIYRYTHFGLKLRAITQNRAIASSFGINSGRIYRATFAYGAGVAGLAGALISPLKSVSPEMGTSYVVDAFMVVVLGGAQSLIGTLASSGILGELTGYLAFYSNDTIAKAIVLLCIVVLIRFRPQGLFTARTRS</sequence>
<comment type="similarity">
    <text evidence="8">Belongs to the binding-protein-dependent transport system permease family. LivHM subfamily.</text>
</comment>
<dbReference type="PANTHER" id="PTHR11795">
    <property type="entry name" value="BRANCHED-CHAIN AMINO ACID TRANSPORT SYSTEM PERMEASE PROTEIN LIVH"/>
    <property type="match status" value="1"/>
</dbReference>
<keyword evidence="3" id="KW-1003">Cell membrane</keyword>
<gene>
    <name evidence="10" type="primary">urtB</name>
    <name evidence="10" type="ORF">RFM52_10435</name>
</gene>
<dbReference type="CDD" id="cd06582">
    <property type="entry name" value="TM_PBP1_LivH_like"/>
    <property type="match status" value="1"/>
</dbReference>
<feature type="transmembrane region" description="Helical" evidence="9">
    <location>
        <begin position="234"/>
        <end position="255"/>
    </location>
</feature>
<dbReference type="InterPro" id="IPR017779">
    <property type="entry name" value="ABC_UrtB_bac"/>
</dbReference>
<evidence type="ECO:0000256" key="5">
    <source>
        <dbReference type="ARBA" id="ARBA00022970"/>
    </source>
</evidence>
<protein>
    <submittedName>
        <fullName evidence="10">Urea ABC transporter permease subunit UrtB</fullName>
    </submittedName>
</protein>
<organism evidence="10 11">
    <name type="scientific">Mesorhizobium humile</name>
    <dbReference type="NCBI Taxonomy" id="3072313"/>
    <lineage>
        <taxon>Bacteria</taxon>
        <taxon>Pseudomonadati</taxon>
        <taxon>Pseudomonadota</taxon>
        <taxon>Alphaproteobacteria</taxon>
        <taxon>Hyphomicrobiales</taxon>
        <taxon>Phyllobacteriaceae</taxon>
        <taxon>Mesorhizobium</taxon>
    </lineage>
</organism>
<evidence type="ECO:0000313" key="10">
    <source>
        <dbReference type="EMBL" id="MDX8485614.1"/>
    </source>
</evidence>
<feature type="transmembrane region" description="Helical" evidence="9">
    <location>
        <begin position="68"/>
        <end position="92"/>
    </location>
</feature>
<dbReference type="RefSeq" id="WP_320293276.1">
    <property type="nucleotide sequence ID" value="NZ_JAVIIU010000001.1"/>
</dbReference>
<keyword evidence="5" id="KW-0029">Amino-acid transport</keyword>
<proteinExistence type="inferred from homology"/>
<dbReference type="PANTHER" id="PTHR11795:SF447">
    <property type="entry name" value="ABC TRANSPORTER PERMEASE PROTEIN"/>
    <property type="match status" value="1"/>
</dbReference>
<keyword evidence="4 9" id="KW-0812">Transmembrane</keyword>
<feature type="transmembrane region" description="Helical" evidence="9">
    <location>
        <begin position="201"/>
        <end position="222"/>
    </location>
</feature>
<evidence type="ECO:0000256" key="7">
    <source>
        <dbReference type="ARBA" id="ARBA00023136"/>
    </source>
</evidence>
<dbReference type="NCBIfam" id="TIGR03409">
    <property type="entry name" value="urea_trans_UrtB"/>
    <property type="match status" value="1"/>
</dbReference>
<feature type="transmembrane region" description="Helical" evidence="9">
    <location>
        <begin position="152"/>
        <end position="172"/>
    </location>
</feature>
<evidence type="ECO:0000256" key="3">
    <source>
        <dbReference type="ARBA" id="ARBA00022475"/>
    </source>
</evidence>
<dbReference type="InterPro" id="IPR001851">
    <property type="entry name" value="ABC_transp_permease"/>
</dbReference>
<keyword evidence="11" id="KW-1185">Reference proteome</keyword>
<dbReference type="InterPro" id="IPR052157">
    <property type="entry name" value="BCAA_transport_permease"/>
</dbReference>
<feature type="transmembrane region" description="Helical" evidence="9">
    <location>
        <begin position="21"/>
        <end position="48"/>
    </location>
</feature>
<evidence type="ECO:0000256" key="2">
    <source>
        <dbReference type="ARBA" id="ARBA00022448"/>
    </source>
</evidence>
<evidence type="ECO:0000256" key="8">
    <source>
        <dbReference type="ARBA" id="ARBA00037998"/>
    </source>
</evidence>
<comment type="subcellular location">
    <subcellularLocation>
        <location evidence="1">Cell membrane</location>
        <topology evidence="1">Multi-pass membrane protein</topology>
    </subcellularLocation>
</comment>
<dbReference type="Pfam" id="PF02653">
    <property type="entry name" value="BPD_transp_2"/>
    <property type="match status" value="1"/>
</dbReference>
<evidence type="ECO:0000256" key="6">
    <source>
        <dbReference type="ARBA" id="ARBA00022989"/>
    </source>
</evidence>
<evidence type="ECO:0000256" key="4">
    <source>
        <dbReference type="ARBA" id="ARBA00022692"/>
    </source>
</evidence>
<dbReference type="Proteomes" id="UP001280156">
    <property type="component" value="Unassembled WGS sequence"/>
</dbReference>
<evidence type="ECO:0000313" key="11">
    <source>
        <dbReference type="Proteomes" id="UP001280156"/>
    </source>
</evidence>
<comment type="caution">
    <text evidence="10">The sequence shown here is derived from an EMBL/GenBank/DDBJ whole genome shotgun (WGS) entry which is preliminary data.</text>
</comment>
<feature type="transmembrane region" description="Helical" evidence="9">
    <location>
        <begin position="275"/>
        <end position="292"/>
    </location>
</feature>
<name>A0ABU4YFB3_9HYPH</name>
<evidence type="ECO:0000256" key="1">
    <source>
        <dbReference type="ARBA" id="ARBA00004651"/>
    </source>
</evidence>
<accession>A0ABU4YFB3</accession>
<evidence type="ECO:0000256" key="9">
    <source>
        <dbReference type="SAM" id="Phobius"/>
    </source>
</evidence>
<reference evidence="10 11" key="1">
    <citation type="submission" date="2023-08" db="EMBL/GenBank/DDBJ databases">
        <title>Implementing the SeqCode for naming new Mesorhizobium species isolated from Vachellia karroo root nodules.</title>
        <authorList>
            <person name="Van Lill M."/>
        </authorList>
    </citation>
    <scope>NUCLEOTIDE SEQUENCE [LARGE SCALE GENOMIC DNA]</scope>
    <source>
        <strain evidence="10 11">VK2B</strain>
    </source>
</reference>
<keyword evidence="2" id="KW-0813">Transport</keyword>